<organism evidence="2 3">
    <name type="scientific">Marchantia polymorpha subsp. ruderalis</name>
    <dbReference type="NCBI Taxonomy" id="1480154"/>
    <lineage>
        <taxon>Eukaryota</taxon>
        <taxon>Viridiplantae</taxon>
        <taxon>Streptophyta</taxon>
        <taxon>Embryophyta</taxon>
        <taxon>Marchantiophyta</taxon>
        <taxon>Marchantiopsida</taxon>
        <taxon>Marchantiidae</taxon>
        <taxon>Marchantiales</taxon>
        <taxon>Marchantiaceae</taxon>
        <taxon>Marchantia</taxon>
    </lineage>
</organism>
<evidence type="ECO:0000313" key="2">
    <source>
        <dbReference type="EMBL" id="OAE19607.1"/>
    </source>
</evidence>
<evidence type="ECO:0000313" key="3">
    <source>
        <dbReference type="Proteomes" id="UP000077202"/>
    </source>
</evidence>
<dbReference type="EMBL" id="LVLJ01003810">
    <property type="protein sequence ID" value="OAE19607.1"/>
    <property type="molecule type" value="Genomic_DNA"/>
</dbReference>
<reference evidence="2" key="1">
    <citation type="submission" date="2016-03" db="EMBL/GenBank/DDBJ databases">
        <title>Mechanisms controlling the formation of the plant cell surface in tip-growing cells are functionally conserved among land plants.</title>
        <authorList>
            <person name="Honkanen S."/>
            <person name="Jones V.A."/>
            <person name="Morieri G."/>
            <person name="Champion C."/>
            <person name="Hetherington A.J."/>
            <person name="Kelly S."/>
            <person name="Saint-Marcoux D."/>
            <person name="Proust H."/>
            <person name="Prescott H."/>
            <person name="Dolan L."/>
        </authorList>
    </citation>
    <scope>NUCLEOTIDE SEQUENCE [LARGE SCALE GENOMIC DNA]</scope>
    <source>
        <tissue evidence="2">Whole gametophyte</tissue>
    </source>
</reference>
<accession>A0A176VG94</accession>
<dbReference type="Proteomes" id="UP000077202">
    <property type="component" value="Unassembled WGS sequence"/>
</dbReference>
<protein>
    <submittedName>
        <fullName evidence="2">Uncharacterized protein</fullName>
    </submittedName>
</protein>
<sequence length="192" mass="21541">MGPRGELWSCVYRRRRSRFRANVDHGGWDKIEGQTEWNGCNKLWDKIWRASIHSHDQWHPLHDPRVSAEHLRLSPRKSAEWLAAWLSSTFAGARTAQTATESNSGPTPLWSHSSGTELTNRAPKDGYGWPCSLEYSPLLSKLPAILMVNALKWIGMGPLPPIRLPSDIWMITRAQACEKTRSTGSTVAASGK</sequence>
<feature type="region of interest" description="Disordered" evidence="1">
    <location>
        <begin position="96"/>
        <end position="117"/>
    </location>
</feature>
<dbReference type="AlphaFoldDB" id="A0A176VG94"/>
<keyword evidence="3" id="KW-1185">Reference proteome</keyword>
<gene>
    <name evidence="2" type="ORF">AXG93_3756s1130</name>
</gene>
<evidence type="ECO:0000256" key="1">
    <source>
        <dbReference type="SAM" id="MobiDB-lite"/>
    </source>
</evidence>
<comment type="caution">
    <text evidence="2">The sequence shown here is derived from an EMBL/GenBank/DDBJ whole genome shotgun (WGS) entry which is preliminary data.</text>
</comment>
<proteinExistence type="predicted"/>
<name>A0A176VG94_MARPO</name>